<dbReference type="InterPro" id="IPR006656">
    <property type="entry name" value="Mopterin_OxRdtase"/>
</dbReference>
<dbReference type="Gene3D" id="2.40.40.20">
    <property type="match status" value="1"/>
</dbReference>
<keyword evidence="2" id="KW-0408">Iron</keyword>
<sequence>MNHPDRLGYPQIRRNGKLERATWDEAMNLIVERSRDIQSRLTNHGIGFYTTGQFFLEEYYALAMVGKAGLNTLHMDGNTRLCTATAAASMRESFGSDGQPGSYTDIDFTDCIMLVGHNMAATQTVLWARVLDRLAGPDPPIVIVIDPRKSESGRKATIHLAPKIGTNVALYVLWPFTTIKNRIKLTPPSLNGIEHLLFENGFVNGEFIAKHTVQVEELKATVKDYTPAYVSDITGVPAQDIIRVADMLGKTKTLLSTALQGVYQSNQATAAACQINNINLLLGHIGRPGSGIFQMNGQPTAQNNRETGCDGEFPGFRNHQNPDHMKELADLWNIDYQAVPHWNEPTHIENMLKYIKAGTIEMFWISGTNPLVSLPNLPMVRELLTKESLFVVVQDIFPTETTAVADVVLPGAAQGEKTGCFTNVDRTVHLQHKAQEPPGEAKADFDIFVDYAKRMDFRDKDNNPLLHFTKPSEAFEAWKALSKGRPCDYSGMTYEKLTGGSGIQWPCTERYPFGKERLFDDGQFFTDIEYCESYGHDLETGAPEYAVMNPAGRAILKPCHYHPEFESVNEEYPLHLSTGRRPLHFHTRTKTGRTKELQEGDPEAFLQIAEKDASSAGIKEGDWVVVESRRGKVELKARVGLMADGQVFIPFHFGYFDTKDGKASAGNELTQERWDPVSKQPMFKSGAVKVTKVEKQEDGQVHIHEQQTAAVKRVEEQVKKHTHPNPDTPPELHRFLEYWLSVVFDSFKSLRDICDNLIAVHLNADYEISSGMQVMHRITTTCIERLEPFTHKYNAEGDFGKEASNELKDKLFRSNTIGDFSGSQSYDTLVTLEGFFTFLSQIDARLITLGPSTQATWDKDFVAAVGFVQDQVQRMFAWTRQQLKSRGPQALLVPCTAAAELRRKLTQDGLTQNTS</sequence>
<dbReference type="InterPro" id="IPR009010">
    <property type="entry name" value="Asp_de-COase-like_dom_sf"/>
</dbReference>
<evidence type="ECO:0000256" key="3">
    <source>
        <dbReference type="ARBA" id="ARBA00023014"/>
    </source>
</evidence>
<feature type="domain" description="Molybdopterin dinucleotide-binding" evidence="5">
    <location>
        <begin position="574"/>
        <end position="685"/>
    </location>
</feature>
<dbReference type="Gene3D" id="3.40.50.740">
    <property type="match status" value="1"/>
</dbReference>
<dbReference type="InterPro" id="IPR050123">
    <property type="entry name" value="Prok_molybdopt-oxidoreductase"/>
</dbReference>
<evidence type="ECO:0008006" key="8">
    <source>
        <dbReference type="Google" id="ProtNLM"/>
    </source>
</evidence>
<organism evidence="6 7">
    <name type="scientific">Cladophialophora chaetospira</name>
    <dbReference type="NCBI Taxonomy" id="386627"/>
    <lineage>
        <taxon>Eukaryota</taxon>
        <taxon>Fungi</taxon>
        <taxon>Dikarya</taxon>
        <taxon>Ascomycota</taxon>
        <taxon>Pezizomycotina</taxon>
        <taxon>Eurotiomycetes</taxon>
        <taxon>Chaetothyriomycetidae</taxon>
        <taxon>Chaetothyriales</taxon>
        <taxon>Herpotrichiellaceae</taxon>
        <taxon>Cladophialophora</taxon>
    </lineage>
</organism>
<dbReference type="PANTHER" id="PTHR43105:SF10">
    <property type="entry name" value="NADH-QUINONE OXIDOREDUCTASE SUBUNIT G"/>
    <property type="match status" value="1"/>
</dbReference>
<protein>
    <recommendedName>
        <fullName evidence="8">Nitrate reductase</fullName>
    </recommendedName>
</protein>
<dbReference type="SUPFAM" id="SSF50692">
    <property type="entry name" value="ADC-like"/>
    <property type="match status" value="1"/>
</dbReference>
<dbReference type="Pfam" id="PF01568">
    <property type="entry name" value="Molydop_binding"/>
    <property type="match status" value="1"/>
</dbReference>
<dbReference type="InterPro" id="IPR006657">
    <property type="entry name" value="MoPterin_dinucl-bd_dom"/>
</dbReference>
<dbReference type="SUPFAM" id="SSF53706">
    <property type="entry name" value="Formate dehydrogenase/DMSO reductase, domains 1-3"/>
    <property type="match status" value="1"/>
</dbReference>
<dbReference type="PANTHER" id="PTHR43105">
    <property type="entry name" value="RESPIRATORY NITRATE REDUCTASE"/>
    <property type="match status" value="1"/>
</dbReference>
<keyword evidence="3" id="KW-0411">Iron-sulfur</keyword>
<dbReference type="InterPro" id="IPR006655">
    <property type="entry name" value="Mopterin_OxRdtase_prok_CS"/>
</dbReference>
<dbReference type="CDD" id="cd00508">
    <property type="entry name" value="MopB_CT_Fdh-Nap-like"/>
    <property type="match status" value="1"/>
</dbReference>
<evidence type="ECO:0000313" key="6">
    <source>
        <dbReference type="EMBL" id="KAJ9607279.1"/>
    </source>
</evidence>
<gene>
    <name evidence="6" type="ORF">H2200_008352</name>
</gene>
<dbReference type="EMBL" id="JAPDRK010000012">
    <property type="protein sequence ID" value="KAJ9607279.1"/>
    <property type="molecule type" value="Genomic_DNA"/>
</dbReference>
<evidence type="ECO:0000259" key="4">
    <source>
        <dbReference type="Pfam" id="PF00384"/>
    </source>
</evidence>
<comment type="caution">
    <text evidence="6">The sequence shown here is derived from an EMBL/GenBank/DDBJ whole genome shotgun (WGS) entry which is preliminary data.</text>
</comment>
<reference evidence="6" key="1">
    <citation type="submission" date="2022-10" db="EMBL/GenBank/DDBJ databases">
        <title>Culturing micro-colonial fungi from biological soil crusts in the Mojave desert and describing Neophaeococcomyces mojavensis, and introducing the new genera and species Taxawa tesnikishii.</title>
        <authorList>
            <person name="Kurbessoian T."/>
            <person name="Stajich J.E."/>
        </authorList>
    </citation>
    <scope>NUCLEOTIDE SEQUENCE</scope>
    <source>
        <strain evidence="6">TK_41</strain>
    </source>
</reference>
<evidence type="ECO:0000259" key="5">
    <source>
        <dbReference type="Pfam" id="PF01568"/>
    </source>
</evidence>
<dbReference type="Gene3D" id="3.40.228.10">
    <property type="entry name" value="Dimethylsulfoxide Reductase, domain 2"/>
    <property type="match status" value="1"/>
</dbReference>
<dbReference type="GO" id="GO:0043546">
    <property type="term" value="F:molybdopterin cofactor binding"/>
    <property type="evidence" value="ECO:0007669"/>
    <property type="project" value="InterPro"/>
</dbReference>
<evidence type="ECO:0000313" key="7">
    <source>
        <dbReference type="Proteomes" id="UP001172673"/>
    </source>
</evidence>
<dbReference type="GO" id="GO:0016491">
    <property type="term" value="F:oxidoreductase activity"/>
    <property type="evidence" value="ECO:0007669"/>
    <property type="project" value="InterPro"/>
</dbReference>
<keyword evidence="1" id="KW-0479">Metal-binding</keyword>
<dbReference type="GO" id="GO:0051536">
    <property type="term" value="F:iron-sulfur cluster binding"/>
    <property type="evidence" value="ECO:0007669"/>
    <property type="project" value="UniProtKB-KW"/>
</dbReference>
<dbReference type="Pfam" id="PF00384">
    <property type="entry name" value="Molybdopterin"/>
    <property type="match status" value="1"/>
</dbReference>
<dbReference type="GO" id="GO:0046872">
    <property type="term" value="F:metal ion binding"/>
    <property type="evidence" value="ECO:0007669"/>
    <property type="project" value="UniProtKB-KW"/>
</dbReference>
<keyword evidence="7" id="KW-1185">Reference proteome</keyword>
<dbReference type="Proteomes" id="UP001172673">
    <property type="component" value="Unassembled WGS sequence"/>
</dbReference>
<dbReference type="AlphaFoldDB" id="A0AA38X5Q2"/>
<dbReference type="Gene3D" id="3.30.200.210">
    <property type="match status" value="1"/>
</dbReference>
<proteinExistence type="predicted"/>
<name>A0AA38X5Q2_9EURO</name>
<evidence type="ECO:0000256" key="2">
    <source>
        <dbReference type="ARBA" id="ARBA00023004"/>
    </source>
</evidence>
<dbReference type="PROSITE" id="PS00490">
    <property type="entry name" value="MOLYBDOPTERIN_PROK_2"/>
    <property type="match status" value="1"/>
</dbReference>
<feature type="domain" description="Molybdopterin oxidoreductase" evidence="4">
    <location>
        <begin position="6"/>
        <end position="453"/>
    </location>
</feature>
<accession>A0AA38X5Q2</accession>
<evidence type="ECO:0000256" key="1">
    <source>
        <dbReference type="ARBA" id="ARBA00022723"/>
    </source>
</evidence>